<dbReference type="SUPFAM" id="SSF50475">
    <property type="entry name" value="FMN-binding split barrel"/>
    <property type="match status" value="1"/>
</dbReference>
<evidence type="ECO:0000313" key="3">
    <source>
        <dbReference type="Proteomes" id="UP000065734"/>
    </source>
</evidence>
<gene>
    <name evidence="1" type="ORF">BV133_1793</name>
    <name evidence="2" type="ORF">BVIRIDIS_23360</name>
</gene>
<dbReference type="InterPro" id="IPR024747">
    <property type="entry name" value="Pyridox_Oxase-rel"/>
</dbReference>
<keyword evidence="3" id="KW-1185">Reference proteome</keyword>
<dbReference type="KEGG" id="bvr:BVIR_2891"/>
<name>A0A0H5BGA7_BLAVI</name>
<dbReference type="Proteomes" id="UP000065734">
    <property type="component" value="Chromosome I"/>
</dbReference>
<dbReference type="PANTHER" id="PTHR34071">
    <property type="entry name" value="5-NITROIMIDAZOLE ANTIBIOTICS RESISTANCE PROTEIN, NIMA-FAMILY-RELATED PROTEIN-RELATED"/>
    <property type="match status" value="1"/>
</dbReference>
<evidence type="ECO:0000313" key="1">
    <source>
        <dbReference type="EMBL" id="BAR99386.1"/>
    </source>
</evidence>
<sequence>MTTTPPSERTRVRRYNWLARYDRDTIVAILDAVPLCHIGYVADGQPLVTPTLHWREGERIYWHGSAASRMIRAIEGAEICLTVSAIDGLVMARSAFNFNINHRSVMVFGRPSRVVDPAAKEAHLRTMVNRLIPGQWERLRPMKPNELEATTVMSMPFDEASAKVRVGPPEDEPGDYSFPVWAGVIPIRQTVLPPEPDPRNLPGVELPAAALAFRP</sequence>
<organism evidence="2 3">
    <name type="scientific">Blastochloris viridis</name>
    <name type="common">Rhodopseudomonas viridis</name>
    <dbReference type="NCBI Taxonomy" id="1079"/>
    <lineage>
        <taxon>Bacteria</taxon>
        <taxon>Pseudomonadati</taxon>
        <taxon>Pseudomonadota</taxon>
        <taxon>Alphaproteobacteria</taxon>
        <taxon>Hyphomicrobiales</taxon>
        <taxon>Blastochloridaceae</taxon>
        <taxon>Blastochloris</taxon>
    </lineage>
</organism>
<dbReference type="EMBL" id="AP014854">
    <property type="protein sequence ID" value="BAR99386.1"/>
    <property type="molecule type" value="Genomic_DNA"/>
</dbReference>
<dbReference type="STRING" id="1079.BVIR_2891"/>
<evidence type="ECO:0000313" key="2">
    <source>
        <dbReference type="EMBL" id="CUU43317.1"/>
    </source>
</evidence>
<dbReference type="AlphaFoldDB" id="A0A0H5BGA7"/>
<dbReference type="RefSeq" id="WP_055038218.1">
    <property type="nucleotide sequence ID" value="NZ_AP014854.2"/>
</dbReference>
<accession>A0A0H5BGA7</accession>
<dbReference type="EMBL" id="LN907867">
    <property type="protein sequence ID" value="CUU43317.1"/>
    <property type="molecule type" value="Genomic_DNA"/>
</dbReference>
<dbReference type="Pfam" id="PF12900">
    <property type="entry name" value="Pyridox_ox_2"/>
    <property type="match status" value="1"/>
</dbReference>
<dbReference type="InterPro" id="IPR012349">
    <property type="entry name" value="Split_barrel_FMN-bd"/>
</dbReference>
<proteinExistence type="predicted"/>
<dbReference type="OrthoDB" id="116031at2"/>
<dbReference type="PATRIC" id="fig|1079.6.peg.3035"/>
<protein>
    <submittedName>
        <fullName evidence="2">Putative flavin-nucleotide-binding protein</fullName>
    </submittedName>
</protein>
<reference evidence="1" key="1">
    <citation type="journal article" date="2015" name="Genome Announc.">
        <title>Complete Genome Sequence of the Bacteriochlorophyll b-Producing Photosynthetic Bacterium Blastochloris viridis.</title>
        <authorList>
            <person name="Tsukatani Y."/>
            <person name="Hirose Y."/>
            <person name="Harada J."/>
            <person name="Misawa N."/>
            <person name="Mori K."/>
            <person name="Inoue K."/>
            <person name="Tamiaki H."/>
        </authorList>
    </citation>
    <scope>NUCLEOTIDE SEQUENCE [LARGE SCALE GENOMIC DNA]</scope>
    <source>
        <strain evidence="1">DSM 133</strain>
    </source>
</reference>
<reference evidence="2" key="2">
    <citation type="submission" date="2015-11" db="EMBL/GenBank/DDBJ databases">
        <authorList>
            <person name="Zhang Y."/>
            <person name="Guo Z."/>
        </authorList>
    </citation>
    <scope>NUCLEOTIDE SEQUENCE</scope>
    <source>
        <strain evidence="2">1</strain>
    </source>
</reference>
<reference evidence="3" key="3">
    <citation type="journal article" date="2016" name="Genome Announc.">
        <title>Revised genome sequence of the purple photosynthetic bacterium Blastochloris viridis.</title>
        <authorList>
            <person name="Liu L.N."/>
            <person name="Faulkner M."/>
            <person name="Liu X."/>
            <person name="Huang F."/>
            <person name="Darby A.C."/>
            <person name="Hall N."/>
        </authorList>
    </citation>
    <scope>NUCLEOTIDE SEQUENCE [LARGE SCALE GENOMIC DNA]</scope>
    <source>
        <strain evidence="3">ATCC 19567 / DSM 133 / F</strain>
    </source>
</reference>
<dbReference type="Gene3D" id="2.30.110.10">
    <property type="entry name" value="Electron Transport, Fmn-binding Protein, Chain A"/>
    <property type="match status" value="1"/>
</dbReference>
<dbReference type="PANTHER" id="PTHR34071:SF2">
    <property type="entry name" value="FLAVIN-NUCLEOTIDE-BINDING PROTEIN"/>
    <property type="match status" value="1"/>
</dbReference>